<dbReference type="NCBIfam" id="NF046044">
    <property type="entry name" value="PnpS"/>
    <property type="match status" value="1"/>
</dbReference>
<dbReference type="FunFam" id="3.30.565.10:FF:000006">
    <property type="entry name" value="Sensor histidine kinase WalK"/>
    <property type="match status" value="1"/>
</dbReference>
<keyword evidence="4" id="KW-1003">Cell membrane</keyword>
<dbReference type="GO" id="GO:0006355">
    <property type="term" value="P:regulation of DNA-templated transcription"/>
    <property type="evidence" value="ECO:0007669"/>
    <property type="project" value="InterPro"/>
</dbReference>
<dbReference type="GO" id="GO:0005886">
    <property type="term" value="C:plasma membrane"/>
    <property type="evidence" value="ECO:0007669"/>
    <property type="project" value="UniProtKB-SubCell"/>
</dbReference>
<dbReference type="GO" id="GO:0016036">
    <property type="term" value="P:cellular response to phosphate starvation"/>
    <property type="evidence" value="ECO:0007669"/>
    <property type="project" value="TreeGrafter"/>
</dbReference>
<feature type="transmembrane region" description="Helical" evidence="12">
    <location>
        <begin position="9"/>
        <end position="35"/>
    </location>
</feature>
<dbReference type="InterPro" id="IPR000700">
    <property type="entry name" value="PAS-assoc_C"/>
</dbReference>
<dbReference type="Gene3D" id="3.30.565.10">
    <property type="entry name" value="Histidine kinase-like ATPase, C-terminal domain"/>
    <property type="match status" value="1"/>
</dbReference>
<feature type="domain" description="PAC" evidence="15">
    <location>
        <begin position="195"/>
        <end position="249"/>
    </location>
</feature>
<keyword evidence="7" id="KW-0547">Nucleotide-binding</keyword>
<comment type="catalytic activity">
    <reaction evidence="1">
        <text>ATP + protein L-histidine = ADP + protein N-phospho-L-histidine.</text>
        <dbReference type="EC" id="2.7.13.3"/>
    </reaction>
</comment>
<feature type="domain" description="PAS" evidence="14">
    <location>
        <begin position="128"/>
        <end position="174"/>
    </location>
</feature>
<evidence type="ECO:0000256" key="5">
    <source>
        <dbReference type="ARBA" id="ARBA00022553"/>
    </source>
</evidence>
<name>A0A927MIA9_9BACL</name>
<dbReference type="SMART" id="SM00388">
    <property type="entry name" value="HisKA"/>
    <property type="match status" value="1"/>
</dbReference>
<dbReference type="RefSeq" id="WP_192598207.1">
    <property type="nucleotide sequence ID" value="NZ_JADBEL010000006.1"/>
</dbReference>
<keyword evidence="11 12" id="KW-0472">Membrane</keyword>
<dbReference type="InterPro" id="IPR004358">
    <property type="entry name" value="Sig_transdc_His_kin-like_C"/>
</dbReference>
<dbReference type="Pfam" id="PF00989">
    <property type="entry name" value="PAS"/>
    <property type="match status" value="1"/>
</dbReference>
<dbReference type="Gene3D" id="1.10.287.130">
    <property type="match status" value="1"/>
</dbReference>
<evidence type="ECO:0000256" key="2">
    <source>
        <dbReference type="ARBA" id="ARBA00004651"/>
    </source>
</evidence>
<feature type="domain" description="HAMP" evidence="16">
    <location>
        <begin position="71"/>
        <end position="123"/>
    </location>
</feature>
<dbReference type="SMART" id="SM00091">
    <property type="entry name" value="PAS"/>
    <property type="match status" value="1"/>
</dbReference>
<evidence type="ECO:0000313" key="17">
    <source>
        <dbReference type="EMBL" id="MBE1554413.1"/>
    </source>
</evidence>
<comment type="caution">
    <text evidence="17">The sequence shown here is derived from an EMBL/GenBank/DDBJ whole genome shotgun (WGS) entry which is preliminary data.</text>
</comment>
<dbReference type="FunFam" id="1.10.287.130:FF:000001">
    <property type="entry name" value="Two-component sensor histidine kinase"/>
    <property type="match status" value="1"/>
</dbReference>
<evidence type="ECO:0000256" key="9">
    <source>
        <dbReference type="ARBA" id="ARBA00022840"/>
    </source>
</evidence>
<evidence type="ECO:0000256" key="11">
    <source>
        <dbReference type="ARBA" id="ARBA00023136"/>
    </source>
</evidence>
<dbReference type="Gene3D" id="6.10.340.10">
    <property type="match status" value="1"/>
</dbReference>
<keyword evidence="18" id="KW-1185">Reference proteome</keyword>
<evidence type="ECO:0000259" key="16">
    <source>
        <dbReference type="PROSITE" id="PS50885"/>
    </source>
</evidence>
<dbReference type="SMART" id="SM00387">
    <property type="entry name" value="HATPase_c"/>
    <property type="match status" value="1"/>
</dbReference>
<dbReference type="InterPro" id="IPR036890">
    <property type="entry name" value="HATPase_C_sf"/>
</dbReference>
<protein>
    <recommendedName>
        <fullName evidence="3">histidine kinase</fullName>
        <ecNumber evidence="3">2.7.13.3</ecNumber>
    </recommendedName>
</protein>
<feature type="transmembrane region" description="Helical" evidence="12">
    <location>
        <begin position="47"/>
        <end position="67"/>
    </location>
</feature>
<dbReference type="SUPFAM" id="SSF55785">
    <property type="entry name" value="PYP-like sensor domain (PAS domain)"/>
    <property type="match status" value="1"/>
</dbReference>
<dbReference type="Pfam" id="PF00512">
    <property type="entry name" value="HisKA"/>
    <property type="match status" value="1"/>
</dbReference>
<dbReference type="InterPro" id="IPR003661">
    <property type="entry name" value="HisK_dim/P_dom"/>
</dbReference>
<dbReference type="InterPro" id="IPR003594">
    <property type="entry name" value="HATPase_dom"/>
</dbReference>
<dbReference type="EMBL" id="JADBEL010000006">
    <property type="protein sequence ID" value="MBE1554413.1"/>
    <property type="molecule type" value="Genomic_DNA"/>
</dbReference>
<dbReference type="EC" id="2.7.13.3" evidence="3"/>
<sequence length="472" mass="52989">MRRDLYSRLVIACAILLSVLLTGLGIVLGQFFPLFIDDINLHLHRKYWIYLIMTLLIAFVLSLFMAARMMLQYARPIDKVTRIAIQLAQGDYLARAQTDDPEYDTELAVAINKIASNLQEMSTLRIMEKERLKTLIESMGSGLLMFGREGAVNLVNRVFEKTFGFSKEEILGKTFKDLELPPAIEKLIEDVFMTEQVHAKQVRIDAGGTLYYMSVYGAPVIGLHGNWLGIVVVMHDITELVHLEEVRKDFVANVSHELRTPVTSIKGFTETLLDGAMNEPEVLKDFLEIIQKESDRLHLLIDDLLELSGMEREGFSLQYAFINVKEVMDDALKITSGNFERKGISLVLEIQGDLIIEADADRLIQVMVNLLSNAINYSKEQTKVIISGTKSGSNVAIDVTDEGIGIEQSQLPRLFERFYRVDRARSRDSGGTGLGLAIVKHLIEAHGGTIDVESTIGVGTTFRIQLPIRKKI</sequence>
<dbReference type="GO" id="GO:0004721">
    <property type="term" value="F:phosphoprotein phosphatase activity"/>
    <property type="evidence" value="ECO:0007669"/>
    <property type="project" value="TreeGrafter"/>
</dbReference>
<feature type="domain" description="Histidine kinase" evidence="13">
    <location>
        <begin position="253"/>
        <end position="470"/>
    </location>
</feature>
<comment type="subcellular location">
    <subcellularLocation>
        <location evidence="2">Cell membrane</location>
        <topology evidence="2">Multi-pass membrane protein</topology>
    </subcellularLocation>
</comment>
<keyword evidence="10" id="KW-0902">Two-component regulatory system</keyword>
<keyword evidence="12" id="KW-1133">Transmembrane helix</keyword>
<dbReference type="InterPro" id="IPR003660">
    <property type="entry name" value="HAMP_dom"/>
</dbReference>
<dbReference type="InterPro" id="IPR035965">
    <property type="entry name" value="PAS-like_dom_sf"/>
</dbReference>
<dbReference type="PROSITE" id="PS50112">
    <property type="entry name" value="PAS"/>
    <property type="match status" value="1"/>
</dbReference>
<reference evidence="17" key="1">
    <citation type="submission" date="2020-10" db="EMBL/GenBank/DDBJ databases">
        <title>Genomic Encyclopedia of Type Strains, Phase IV (KMG-IV): sequencing the most valuable type-strain genomes for metagenomic binning, comparative biology and taxonomic classification.</title>
        <authorList>
            <person name="Goeker M."/>
        </authorList>
    </citation>
    <scope>NUCLEOTIDE SEQUENCE</scope>
    <source>
        <strain evidence="17">DSM 13886</strain>
    </source>
</reference>
<dbReference type="PRINTS" id="PR00344">
    <property type="entry name" value="BCTRLSENSOR"/>
</dbReference>
<accession>A0A927MIA9</accession>
<keyword evidence="5" id="KW-0597">Phosphoprotein</keyword>
<dbReference type="NCBIfam" id="TIGR00229">
    <property type="entry name" value="sensory_box"/>
    <property type="match status" value="1"/>
</dbReference>
<dbReference type="CDD" id="cd00130">
    <property type="entry name" value="PAS"/>
    <property type="match status" value="1"/>
</dbReference>
<dbReference type="GO" id="GO:0005524">
    <property type="term" value="F:ATP binding"/>
    <property type="evidence" value="ECO:0007669"/>
    <property type="project" value="UniProtKB-KW"/>
</dbReference>
<dbReference type="PROSITE" id="PS50113">
    <property type="entry name" value="PAC"/>
    <property type="match status" value="1"/>
</dbReference>
<evidence type="ECO:0000256" key="6">
    <source>
        <dbReference type="ARBA" id="ARBA00022679"/>
    </source>
</evidence>
<dbReference type="SUPFAM" id="SSF47384">
    <property type="entry name" value="Homodimeric domain of signal transducing histidine kinase"/>
    <property type="match status" value="1"/>
</dbReference>
<dbReference type="CDD" id="cd00082">
    <property type="entry name" value="HisKA"/>
    <property type="match status" value="1"/>
</dbReference>
<evidence type="ECO:0000259" key="15">
    <source>
        <dbReference type="PROSITE" id="PS50113"/>
    </source>
</evidence>
<dbReference type="InterPro" id="IPR050351">
    <property type="entry name" value="BphY/WalK/GraS-like"/>
</dbReference>
<keyword evidence="12" id="KW-0812">Transmembrane</keyword>
<dbReference type="PANTHER" id="PTHR45453">
    <property type="entry name" value="PHOSPHATE REGULON SENSOR PROTEIN PHOR"/>
    <property type="match status" value="1"/>
</dbReference>
<evidence type="ECO:0000256" key="8">
    <source>
        <dbReference type="ARBA" id="ARBA00022777"/>
    </source>
</evidence>
<dbReference type="CDD" id="cd00075">
    <property type="entry name" value="HATPase"/>
    <property type="match status" value="1"/>
</dbReference>
<dbReference type="GO" id="GO:0000155">
    <property type="term" value="F:phosphorelay sensor kinase activity"/>
    <property type="evidence" value="ECO:0007669"/>
    <property type="project" value="InterPro"/>
</dbReference>
<evidence type="ECO:0000256" key="1">
    <source>
        <dbReference type="ARBA" id="ARBA00000085"/>
    </source>
</evidence>
<evidence type="ECO:0000256" key="10">
    <source>
        <dbReference type="ARBA" id="ARBA00023012"/>
    </source>
</evidence>
<dbReference type="SUPFAM" id="SSF55874">
    <property type="entry name" value="ATPase domain of HSP90 chaperone/DNA topoisomerase II/histidine kinase"/>
    <property type="match status" value="1"/>
</dbReference>
<dbReference type="PROSITE" id="PS50885">
    <property type="entry name" value="HAMP"/>
    <property type="match status" value="1"/>
</dbReference>
<evidence type="ECO:0000256" key="7">
    <source>
        <dbReference type="ARBA" id="ARBA00022741"/>
    </source>
</evidence>
<dbReference type="PANTHER" id="PTHR45453:SF1">
    <property type="entry name" value="PHOSPHATE REGULON SENSOR PROTEIN PHOR"/>
    <property type="match status" value="1"/>
</dbReference>
<dbReference type="InterPro" id="IPR000014">
    <property type="entry name" value="PAS"/>
</dbReference>
<gene>
    <name evidence="17" type="ORF">H4683_001489</name>
</gene>
<dbReference type="Pfam" id="PF02518">
    <property type="entry name" value="HATPase_c"/>
    <property type="match status" value="1"/>
</dbReference>
<evidence type="ECO:0000313" key="18">
    <source>
        <dbReference type="Proteomes" id="UP000658225"/>
    </source>
</evidence>
<organism evidence="17 18">
    <name type="scientific">Sporosarcina limicola</name>
    <dbReference type="NCBI Taxonomy" id="34101"/>
    <lineage>
        <taxon>Bacteria</taxon>
        <taxon>Bacillati</taxon>
        <taxon>Bacillota</taxon>
        <taxon>Bacilli</taxon>
        <taxon>Bacillales</taxon>
        <taxon>Caryophanaceae</taxon>
        <taxon>Sporosarcina</taxon>
    </lineage>
</organism>
<dbReference type="Gene3D" id="3.30.450.20">
    <property type="entry name" value="PAS domain"/>
    <property type="match status" value="1"/>
</dbReference>
<dbReference type="PROSITE" id="PS50109">
    <property type="entry name" value="HIS_KIN"/>
    <property type="match status" value="1"/>
</dbReference>
<dbReference type="Proteomes" id="UP000658225">
    <property type="component" value="Unassembled WGS sequence"/>
</dbReference>
<dbReference type="InterPro" id="IPR013767">
    <property type="entry name" value="PAS_fold"/>
</dbReference>
<dbReference type="AlphaFoldDB" id="A0A927MIA9"/>
<keyword evidence="6 17" id="KW-0808">Transferase</keyword>
<keyword evidence="8 17" id="KW-0418">Kinase</keyword>
<dbReference type="InterPro" id="IPR005467">
    <property type="entry name" value="His_kinase_dom"/>
</dbReference>
<keyword evidence="9" id="KW-0067">ATP-binding</keyword>
<evidence type="ECO:0000259" key="13">
    <source>
        <dbReference type="PROSITE" id="PS50109"/>
    </source>
</evidence>
<evidence type="ECO:0000256" key="12">
    <source>
        <dbReference type="SAM" id="Phobius"/>
    </source>
</evidence>
<evidence type="ECO:0000259" key="14">
    <source>
        <dbReference type="PROSITE" id="PS50112"/>
    </source>
</evidence>
<evidence type="ECO:0000256" key="3">
    <source>
        <dbReference type="ARBA" id="ARBA00012438"/>
    </source>
</evidence>
<evidence type="ECO:0000256" key="4">
    <source>
        <dbReference type="ARBA" id="ARBA00022475"/>
    </source>
</evidence>
<dbReference type="InterPro" id="IPR036097">
    <property type="entry name" value="HisK_dim/P_sf"/>
</dbReference>
<proteinExistence type="predicted"/>